<evidence type="ECO:0000256" key="4">
    <source>
        <dbReference type="HAMAP-Rule" id="MF_01854"/>
    </source>
</evidence>
<dbReference type="RefSeq" id="WP_170077606.1">
    <property type="nucleotide sequence ID" value="NZ_JABAFA010000023.1"/>
</dbReference>
<evidence type="ECO:0000256" key="2">
    <source>
        <dbReference type="ARBA" id="ARBA00023211"/>
    </source>
</evidence>
<evidence type="ECO:0000313" key="5">
    <source>
        <dbReference type="EMBL" id="NMD99211.1"/>
    </source>
</evidence>
<comment type="pathway">
    <text evidence="4">Carbohydrate biosynthesis; gluconeogenesis.</text>
</comment>
<organism evidence="5 6">
    <name type="scientific">Selenomonas bovis</name>
    <dbReference type="NCBI Taxonomy" id="416586"/>
    <lineage>
        <taxon>Bacteria</taxon>
        <taxon>Bacillati</taxon>
        <taxon>Bacillota</taxon>
        <taxon>Negativicutes</taxon>
        <taxon>Selenomonadales</taxon>
        <taxon>Selenomonadaceae</taxon>
        <taxon>Selenomonas</taxon>
    </lineage>
</organism>
<comment type="catalytic activity">
    <reaction evidence="4">
        <text>beta-D-fructose 1,6-bisphosphate + H2O = beta-D-fructose 6-phosphate + phosphate</text>
        <dbReference type="Rhea" id="RHEA:11064"/>
        <dbReference type="ChEBI" id="CHEBI:15377"/>
        <dbReference type="ChEBI" id="CHEBI:32966"/>
        <dbReference type="ChEBI" id="CHEBI:43474"/>
        <dbReference type="ChEBI" id="CHEBI:57634"/>
        <dbReference type="EC" id="3.1.3.11"/>
    </reaction>
</comment>
<dbReference type="EMBL" id="JABAFA010000023">
    <property type="protein sequence ID" value="NMD99211.1"/>
    <property type="molecule type" value="Genomic_DNA"/>
</dbReference>
<evidence type="ECO:0000256" key="3">
    <source>
        <dbReference type="ARBA" id="ARBA00023277"/>
    </source>
</evidence>
<dbReference type="EC" id="3.1.3.11" evidence="4"/>
<sequence>MRPSLRPAAPSKVLRLLAEKYPTRAAVESRLIYLQGQLVLPKGVEHFMSDLHGEYAAFFHILNNCSGVIREKVDYVFGARLSGEEKAEFCTLVYYPKEKIEQVTAARRATPAWYRENIARLLALAKLMSYKYPASRLPAMIPERLRSVIVELLGTRPEADAAQLAYQQRLLASIVQADAGAAFIEDFAALVKRLAVSHLHIVGDLFDRGDRPDAILDMLMEYPSVDIEWGNHDVLWMGAALGSEACVASVVRNCLRYGNTAVLERGYGISLWPLTTLAQRLYPDEAPLKAAERAVTVMLFKVEGALIARNPDFCMAGRRLLGRIDFRNVWAELADGKRYELRKAYFPTIDEDAADPYALTAEEREVLAGLRDSFVESPPLRRHIAFLYRKGSLYRRCNGNLLFHGCVPLTERGELREITFGGRTYAGRAWFDFCEQMARQAYLYREQEALDFLYFLWCGRLSPLSGREVRTFERTFLADKRTWEEPADPYYRLIDDEETCARVLEEFSLSPATGHIINGHVPVKVKKGETPVKAGGRAIIIDGGFCRAYHEKTGISGFTLISNSRGLRLLAHQKIADVRTALRDNGDIESVSETVELVSRHATVADTDEGRAIQEEITDLYHLLLAYQNGLIQPRA</sequence>
<dbReference type="AlphaFoldDB" id="A0A848BDV6"/>
<reference evidence="5 6" key="1">
    <citation type="submission" date="2020-04" db="EMBL/GenBank/DDBJ databases">
        <authorList>
            <person name="Hitch T.C.A."/>
            <person name="Wylensek D."/>
            <person name="Clavel T."/>
        </authorList>
    </citation>
    <scope>NUCLEOTIDE SEQUENCE [LARGE SCALE GENOMIC DNA]</scope>
    <source>
        <strain evidence="5 6">PG-130-P53-12</strain>
    </source>
</reference>
<keyword evidence="3 4" id="KW-0119">Carbohydrate metabolism</keyword>
<keyword evidence="1 4" id="KW-0378">Hydrolase</keyword>
<evidence type="ECO:0000313" key="6">
    <source>
        <dbReference type="Proteomes" id="UP000543804"/>
    </source>
</evidence>
<proteinExistence type="inferred from homology"/>
<dbReference type="InterPro" id="IPR009164">
    <property type="entry name" value="FBPtase_class3"/>
</dbReference>
<dbReference type="Proteomes" id="UP000543804">
    <property type="component" value="Unassembled WGS sequence"/>
</dbReference>
<keyword evidence="2 4" id="KW-0464">Manganese</keyword>
<comment type="cofactor">
    <cofactor evidence="4">
        <name>Mn(2+)</name>
        <dbReference type="ChEBI" id="CHEBI:29035"/>
    </cofactor>
</comment>
<gene>
    <name evidence="4" type="primary">fbp</name>
    <name evidence="5" type="ORF">HF878_06955</name>
</gene>
<accession>A0A848BDV6</accession>
<dbReference type="GO" id="GO:0006094">
    <property type="term" value="P:gluconeogenesis"/>
    <property type="evidence" value="ECO:0007669"/>
    <property type="project" value="UniProtKB-UniRule"/>
</dbReference>
<comment type="caution">
    <text evidence="5">The sequence shown here is derived from an EMBL/GenBank/DDBJ whole genome shotgun (WGS) entry which is preliminary data.</text>
</comment>
<dbReference type="Gene3D" id="3.60.21.10">
    <property type="match status" value="1"/>
</dbReference>
<keyword evidence="6" id="KW-1185">Reference proteome</keyword>
<dbReference type="CDD" id="cd00838">
    <property type="entry name" value="MPP_superfamily"/>
    <property type="match status" value="1"/>
</dbReference>
<dbReference type="Pfam" id="PF06874">
    <property type="entry name" value="FBPase_2"/>
    <property type="match status" value="1"/>
</dbReference>
<dbReference type="UniPathway" id="UPA00138"/>
<dbReference type="InterPro" id="IPR029052">
    <property type="entry name" value="Metallo-depent_PP-like"/>
</dbReference>
<protein>
    <recommendedName>
        <fullName evidence="4">Fructose-1,6-bisphosphatase class 3</fullName>
        <shortName evidence="4">FBPase class 3</shortName>
        <ecNumber evidence="4">3.1.3.11</ecNumber>
    </recommendedName>
    <alternativeName>
        <fullName evidence="4">D-fructose-1,6-bisphosphate 1-phosphohydrolase class 3</fullName>
    </alternativeName>
</protein>
<name>A0A848BDV6_9FIRM</name>
<evidence type="ECO:0000256" key="1">
    <source>
        <dbReference type="ARBA" id="ARBA00022801"/>
    </source>
</evidence>
<comment type="similarity">
    <text evidence="4">Belongs to the FBPase class 3 family.</text>
</comment>
<dbReference type="SUPFAM" id="SSF56300">
    <property type="entry name" value="Metallo-dependent phosphatases"/>
    <property type="match status" value="1"/>
</dbReference>
<dbReference type="GO" id="GO:0042132">
    <property type="term" value="F:fructose 1,6-bisphosphate 1-phosphatase activity"/>
    <property type="evidence" value="ECO:0007669"/>
    <property type="project" value="UniProtKB-UniRule"/>
</dbReference>
<dbReference type="HAMAP" id="MF_01854">
    <property type="entry name" value="FBPase_class3"/>
    <property type="match status" value="1"/>
</dbReference>